<evidence type="ECO:0000256" key="2">
    <source>
        <dbReference type="ARBA" id="ARBA00023125"/>
    </source>
</evidence>
<dbReference type="InterPro" id="IPR000835">
    <property type="entry name" value="HTH_MarR-typ"/>
</dbReference>
<evidence type="ECO:0000259" key="4">
    <source>
        <dbReference type="PROSITE" id="PS50995"/>
    </source>
</evidence>
<protein>
    <submittedName>
        <fullName evidence="5 6">Transcriptional regulator</fullName>
    </submittedName>
</protein>
<dbReference type="Proteomes" id="UP000050497">
    <property type="component" value="Unassembled WGS sequence"/>
</dbReference>
<dbReference type="Gene3D" id="1.10.10.10">
    <property type="entry name" value="Winged helix-like DNA-binding domain superfamily/Winged helix DNA-binding domain"/>
    <property type="match status" value="1"/>
</dbReference>
<keyword evidence="8" id="KW-1185">Reference proteome</keyword>
<feature type="domain" description="HTH marR-type" evidence="4">
    <location>
        <begin position="17"/>
        <end position="150"/>
    </location>
</feature>
<dbReference type="GO" id="GO:0003700">
    <property type="term" value="F:DNA-binding transcription factor activity"/>
    <property type="evidence" value="ECO:0007669"/>
    <property type="project" value="InterPro"/>
</dbReference>
<reference evidence="6 8" key="2">
    <citation type="submission" date="2016-08" db="EMBL/GenBank/DDBJ databases">
        <authorList>
            <person name="Varghese N."/>
            <person name="Submissions Spin"/>
        </authorList>
    </citation>
    <scope>NUCLEOTIDE SEQUENCE [LARGE SCALE GENOMIC DNA]</scope>
    <source>
        <strain evidence="6 8">HL-109</strain>
    </source>
</reference>
<dbReference type="SUPFAM" id="SSF46785">
    <property type="entry name" value="Winged helix' DNA-binding domain"/>
    <property type="match status" value="1"/>
</dbReference>
<organism evidence="5 7">
    <name type="scientific">Saliniramus fredricksonii</name>
    <dbReference type="NCBI Taxonomy" id="1653334"/>
    <lineage>
        <taxon>Bacteria</taxon>
        <taxon>Pseudomonadati</taxon>
        <taxon>Pseudomonadota</taxon>
        <taxon>Alphaproteobacteria</taxon>
        <taxon>Hyphomicrobiales</taxon>
        <taxon>Salinarimonadaceae</taxon>
        <taxon>Saliniramus</taxon>
    </lineage>
</organism>
<dbReference type="SMART" id="SM00347">
    <property type="entry name" value="HTH_MARR"/>
    <property type="match status" value="1"/>
</dbReference>
<dbReference type="InterPro" id="IPR036390">
    <property type="entry name" value="WH_DNA-bd_sf"/>
</dbReference>
<evidence type="ECO:0000256" key="1">
    <source>
        <dbReference type="ARBA" id="ARBA00023015"/>
    </source>
</evidence>
<dbReference type="InterPro" id="IPR052067">
    <property type="entry name" value="Metal_resp_HTH_trans_reg"/>
</dbReference>
<reference evidence="5 7" key="1">
    <citation type="submission" date="2015-09" db="EMBL/GenBank/DDBJ databases">
        <title>Identification and resolution of microdiversity through metagenomic sequencing of parallel consortia.</title>
        <authorList>
            <person name="Nelson W.C."/>
            <person name="Romine M.F."/>
            <person name="Lindemann S.R."/>
        </authorList>
    </citation>
    <scope>NUCLEOTIDE SEQUENCE [LARGE SCALE GENOMIC DNA]</scope>
    <source>
        <strain evidence="5">HL-109</strain>
    </source>
</reference>
<dbReference type="PROSITE" id="PS50995">
    <property type="entry name" value="HTH_MARR_2"/>
    <property type="match status" value="1"/>
</dbReference>
<dbReference type="PANTHER" id="PTHR35790">
    <property type="entry name" value="HTH-TYPE TRANSCRIPTIONAL REGULATOR PCHR"/>
    <property type="match status" value="1"/>
</dbReference>
<dbReference type="Proteomes" id="UP000182800">
    <property type="component" value="Unassembled WGS sequence"/>
</dbReference>
<dbReference type="AlphaFoldDB" id="A0A0P7Y2J2"/>
<keyword evidence="1" id="KW-0805">Transcription regulation</keyword>
<name>A0A0P7Y2J2_9HYPH</name>
<dbReference type="GO" id="GO:0003677">
    <property type="term" value="F:DNA binding"/>
    <property type="evidence" value="ECO:0007669"/>
    <property type="project" value="UniProtKB-KW"/>
</dbReference>
<sequence length="163" mass="18470">MSVSAAANDSRTLLKLEEFLPYRLVILSARTSNALARIYAERFQLTIPQWRVIATLGQYPVRTARDIARHGMMHKSTVSRAVTALVERGLLRKEPNAFDMREEHLRLTEEGRAIYEAVVPQARSFEEEITAAFAPGERAEFIRLIEKLDAHTRNLAPDPDPDA</sequence>
<evidence type="ECO:0000313" key="8">
    <source>
        <dbReference type="Proteomes" id="UP000182800"/>
    </source>
</evidence>
<dbReference type="InterPro" id="IPR036388">
    <property type="entry name" value="WH-like_DNA-bd_sf"/>
</dbReference>
<comment type="caution">
    <text evidence="5">The sequence shown here is derived from an EMBL/GenBank/DDBJ whole genome shotgun (WGS) entry which is preliminary data.</text>
</comment>
<evidence type="ECO:0000313" key="5">
    <source>
        <dbReference type="EMBL" id="KPQ10653.1"/>
    </source>
</evidence>
<dbReference type="PRINTS" id="PR00598">
    <property type="entry name" value="HTHMARR"/>
</dbReference>
<dbReference type="PANTHER" id="PTHR35790:SF4">
    <property type="entry name" value="HTH-TYPE TRANSCRIPTIONAL REGULATOR PCHR"/>
    <property type="match status" value="1"/>
</dbReference>
<accession>A0A0P7Y2J2</accession>
<dbReference type="STRING" id="1653334.GA0071312_0842"/>
<evidence type="ECO:0000313" key="7">
    <source>
        <dbReference type="Proteomes" id="UP000050497"/>
    </source>
</evidence>
<dbReference type="Pfam" id="PF12802">
    <property type="entry name" value="MarR_2"/>
    <property type="match status" value="1"/>
</dbReference>
<keyword evidence="2 6" id="KW-0238">DNA-binding</keyword>
<evidence type="ECO:0000256" key="3">
    <source>
        <dbReference type="ARBA" id="ARBA00023163"/>
    </source>
</evidence>
<proteinExistence type="predicted"/>
<dbReference type="EMBL" id="FMBM01000001">
    <property type="protein sequence ID" value="SCC79380.1"/>
    <property type="molecule type" value="Genomic_DNA"/>
</dbReference>
<keyword evidence="3" id="KW-0804">Transcription</keyword>
<dbReference type="EMBL" id="LJSX01000014">
    <property type="protein sequence ID" value="KPQ10653.1"/>
    <property type="molecule type" value="Genomic_DNA"/>
</dbReference>
<evidence type="ECO:0000313" key="6">
    <source>
        <dbReference type="EMBL" id="SCC79380.1"/>
    </source>
</evidence>
<dbReference type="RefSeq" id="WP_074443727.1">
    <property type="nucleotide sequence ID" value="NZ_FMBM01000001.1"/>
</dbReference>
<gene>
    <name evidence="6" type="ORF">GA0071312_0842</name>
    <name evidence="5" type="ORF">HLUCCO17_10435</name>
</gene>